<accession>A0ABR8ITF0</accession>
<evidence type="ECO:0000313" key="4">
    <source>
        <dbReference type="Proteomes" id="UP000660270"/>
    </source>
</evidence>
<dbReference type="InterPro" id="IPR027417">
    <property type="entry name" value="P-loop_NTPase"/>
</dbReference>
<evidence type="ECO:0000313" key="3">
    <source>
        <dbReference type="EMBL" id="MBD2685932.1"/>
    </source>
</evidence>
<evidence type="ECO:0000259" key="2">
    <source>
        <dbReference type="SMART" id="SM00382"/>
    </source>
</evidence>
<name>A0ABR8ITF0_APHFL</name>
<organism evidence="3 4">
    <name type="scientific">Aphanizomenon flos-aquae FACHB-1249</name>
    <dbReference type="NCBI Taxonomy" id="2692889"/>
    <lineage>
        <taxon>Bacteria</taxon>
        <taxon>Bacillati</taxon>
        <taxon>Cyanobacteriota</taxon>
        <taxon>Cyanophyceae</taxon>
        <taxon>Nostocales</taxon>
        <taxon>Aphanizomenonaceae</taxon>
        <taxon>Aphanizomenon</taxon>
    </lineage>
</organism>
<dbReference type="Gene3D" id="3.40.50.300">
    <property type="entry name" value="P-loop containing nucleotide triphosphate hydrolases"/>
    <property type="match status" value="1"/>
</dbReference>
<dbReference type="SUPFAM" id="SSF52540">
    <property type="entry name" value="P-loop containing nucleoside triphosphate hydrolases"/>
    <property type="match status" value="1"/>
</dbReference>
<protein>
    <submittedName>
        <fullName evidence="3">AAA family ATPase</fullName>
    </submittedName>
</protein>
<dbReference type="Pfam" id="PF13175">
    <property type="entry name" value="AAA_15"/>
    <property type="match status" value="1"/>
</dbReference>
<dbReference type="GeneID" id="78220022"/>
<dbReference type="InterPro" id="IPR003593">
    <property type="entry name" value="AAA+_ATPase"/>
</dbReference>
<gene>
    <name evidence="3" type="ORF">H6G43_12050</name>
</gene>
<keyword evidence="1" id="KW-0175">Coiled coil</keyword>
<feature type="domain" description="AAA+ ATPase" evidence="2">
    <location>
        <begin position="23"/>
        <end position="370"/>
    </location>
</feature>
<dbReference type="PANTHER" id="PTHR32182:SF22">
    <property type="entry name" value="ATP-DEPENDENT ENDONUCLEASE, OLD FAMILY-RELATED"/>
    <property type="match status" value="1"/>
</dbReference>
<evidence type="ECO:0000256" key="1">
    <source>
        <dbReference type="SAM" id="Coils"/>
    </source>
</evidence>
<keyword evidence="4" id="KW-1185">Reference proteome</keyword>
<dbReference type="Proteomes" id="UP000660270">
    <property type="component" value="Unassembled WGS sequence"/>
</dbReference>
<comment type="caution">
    <text evidence="3">The sequence shown here is derived from an EMBL/GenBank/DDBJ whole genome shotgun (WGS) entry which is preliminary data.</text>
</comment>
<dbReference type="RefSeq" id="WP_190388045.1">
    <property type="nucleotide sequence ID" value="NZ_JACJTM010000024.1"/>
</dbReference>
<feature type="coiled-coil region" evidence="1">
    <location>
        <begin position="114"/>
        <end position="148"/>
    </location>
</feature>
<dbReference type="SMART" id="SM00382">
    <property type="entry name" value="AAA"/>
    <property type="match status" value="1"/>
</dbReference>
<sequence>MNNLENVTIHQFRGLRDLELKDLGRINLLVGINNSGKTSVLEALSVYCHPLDIKVWLSTARQREQDMRVYRTRTLHALRWLFTHKSVSILEPDKPIILISSTGLFSVKKLMASYEEMEEIWLSAESNIRNLSNEEEIENDNEQEIENEDTPRVRKGIKLKIGVFTDDGYQLSLLGEPSDLITDFLLWEDERFYRLSGKRETSLKTSVVTPSSHRSEVGQFRLLNEATHQYFKADVVKLLQQMDNNISDILFLLPPDIEMLLPSESINSRFNIYIQHEKLGLAPVSTFGDGIRRLLHIALKLASVKGGILLIDELESTIHTEALQNSFRWLVKWCTEMDVQLFATTHSLEAVDALLEVTESDSDLVLYRLEPKEGKTKVVRHDGHRLRRLREELGQEVRW</sequence>
<dbReference type="PANTHER" id="PTHR32182">
    <property type="entry name" value="DNA REPLICATION AND REPAIR PROTEIN RECF"/>
    <property type="match status" value="1"/>
</dbReference>
<dbReference type="InterPro" id="IPR041685">
    <property type="entry name" value="AAA_GajA/Old/RecF-like"/>
</dbReference>
<reference evidence="3 4" key="1">
    <citation type="journal article" date="2020" name="ISME J.">
        <title>Comparative genomics reveals insights into cyanobacterial evolution and habitat adaptation.</title>
        <authorList>
            <person name="Chen M.Y."/>
            <person name="Teng W.K."/>
            <person name="Zhao L."/>
            <person name="Hu C.X."/>
            <person name="Zhou Y.K."/>
            <person name="Han B.P."/>
            <person name="Song L.R."/>
            <person name="Shu W.S."/>
        </authorList>
    </citation>
    <scope>NUCLEOTIDE SEQUENCE [LARGE SCALE GENOMIC DNA]</scope>
    <source>
        <strain evidence="3 4">FACHB-1249</strain>
    </source>
</reference>
<dbReference type="EMBL" id="JACJTM010000024">
    <property type="protein sequence ID" value="MBD2685932.1"/>
    <property type="molecule type" value="Genomic_DNA"/>
</dbReference>
<proteinExistence type="predicted"/>